<gene>
    <name evidence="5" type="ORF">AWH48_05535</name>
</gene>
<dbReference type="InterPro" id="IPR016120">
    <property type="entry name" value="Sig_transdc_His_kin_SpoOB"/>
</dbReference>
<dbReference type="Proteomes" id="UP000077271">
    <property type="component" value="Unassembled WGS sequence"/>
</dbReference>
<dbReference type="AlphaFoldDB" id="A0A177KSG9"/>
<dbReference type="RefSeq" id="WP_018394053.1">
    <property type="nucleotide sequence ID" value="NZ_LQWZ01000023.1"/>
</dbReference>
<comment type="caution">
    <text evidence="5">The sequence shown here is derived from an EMBL/GenBank/DDBJ whole genome shotgun (WGS) entry which is preliminary data.</text>
</comment>
<evidence type="ECO:0000313" key="6">
    <source>
        <dbReference type="Proteomes" id="UP000077271"/>
    </source>
</evidence>
<accession>A0A177KSG9</accession>
<dbReference type="Gene3D" id="1.10.287.130">
    <property type="match status" value="1"/>
</dbReference>
<dbReference type="OrthoDB" id="2375606at2"/>
<feature type="domain" description="Sporulation initiation phosphotransferase B C-terminal" evidence="4">
    <location>
        <begin position="60"/>
        <end position="174"/>
    </location>
</feature>
<dbReference type="Gene3D" id="3.30.565.30">
    <property type="entry name" value="Sporulation initiation phosphotransferase B (SpoOB), C-terminal domain"/>
    <property type="match status" value="1"/>
</dbReference>
<evidence type="ECO:0000256" key="1">
    <source>
        <dbReference type="ARBA" id="ARBA00022553"/>
    </source>
</evidence>
<dbReference type="InterPro" id="IPR016122">
    <property type="entry name" value="SpoOB_C"/>
</dbReference>
<name>A0A177KSG9_9BACI</name>
<dbReference type="Pfam" id="PF14682">
    <property type="entry name" value="SPOB_ab"/>
    <property type="match status" value="1"/>
</dbReference>
<dbReference type="SMART" id="SM01317">
    <property type="entry name" value="SPOB_ab"/>
    <property type="match status" value="1"/>
</dbReference>
<keyword evidence="2" id="KW-0808">Transferase</keyword>
<evidence type="ECO:0000259" key="4">
    <source>
        <dbReference type="SMART" id="SM01317"/>
    </source>
</evidence>
<organism evidence="5 6">
    <name type="scientific">Domibacillus aminovorans</name>
    <dbReference type="NCBI Taxonomy" id="29332"/>
    <lineage>
        <taxon>Bacteria</taxon>
        <taxon>Bacillati</taxon>
        <taxon>Bacillota</taxon>
        <taxon>Bacilli</taxon>
        <taxon>Bacillales</taxon>
        <taxon>Bacillaceae</taxon>
        <taxon>Domibacillus</taxon>
    </lineage>
</organism>
<dbReference type="EMBL" id="LQWZ01000023">
    <property type="protein sequence ID" value="OAH56134.1"/>
    <property type="molecule type" value="Genomic_DNA"/>
</dbReference>
<protein>
    <recommendedName>
        <fullName evidence="4">Sporulation initiation phosphotransferase B C-terminal domain-containing protein</fullName>
    </recommendedName>
</protein>
<dbReference type="Pfam" id="PF14689">
    <property type="entry name" value="SPOB_a"/>
    <property type="match status" value="1"/>
</dbReference>
<keyword evidence="3" id="KW-0418">Kinase</keyword>
<evidence type="ECO:0000256" key="2">
    <source>
        <dbReference type="ARBA" id="ARBA00022679"/>
    </source>
</evidence>
<keyword evidence="1" id="KW-0597">Phosphoprotein</keyword>
<dbReference type="InterPro" id="IPR039506">
    <property type="entry name" value="SPOB_a"/>
</dbReference>
<dbReference type="GO" id="GO:0000155">
    <property type="term" value="F:phosphorelay sensor kinase activity"/>
    <property type="evidence" value="ECO:0007669"/>
    <property type="project" value="InterPro"/>
</dbReference>
<dbReference type="SUPFAM" id="SSF55890">
    <property type="entry name" value="Sporulation response regulatory protein Spo0B"/>
    <property type="match status" value="1"/>
</dbReference>
<proteinExistence type="predicted"/>
<reference evidence="5 6" key="1">
    <citation type="submission" date="2016-01" db="EMBL/GenBank/DDBJ databases">
        <title>Investigation of taxonomic status of Bacillus aminovorans.</title>
        <authorList>
            <person name="Verma A."/>
            <person name="Pal Y."/>
            <person name="Krishnamurthi S."/>
        </authorList>
    </citation>
    <scope>NUCLEOTIDE SEQUENCE [LARGE SCALE GENOMIC DNA]</scope>
    <source>
        <strain evidence="5 6">DSM 4337</strain>
    </source>
</reference>
<dbReference type="InterPro" id="IPR037100">
    <property type="entry name" value="Spo0B_C_sf"/>
</dbReference>
<evidence type="ECO:0000256" key="3">
    <source>
        <dbReference type="ARBA" id="ARBA00022777"/>
    </source>
</evidence>
<sequence length="178" mass="20960">MKEKDWTIIDVLRHARHDWMNDIQLIKGFLALNKIDEAARAADHIIVKAVQEAKLCNLGMPGMAEMFITFNWEKHKFLLEFEINDEIVIEKVDDQLVTRFFQSIFSLLDRHISQYSGQHVYTEFFEKEGRLAVRIEWAGELVDRSRLIEQILQLLQSDAMYGEIMKSDDQDILIEVNF</sequence>
<evidence type="ECO:0000313" key="5">
    <source>
        <dbReference type="EMBL" id="OAH56134.1"/>
    </source>
</evidence>